<gene>
    <name evidence="1" type="ORF">FHR19_002169</name>
</gene>
<evidence type="ECO:0008006" key="3">
    <source>
        <dbReference type="Google" id="ProtNLM"/>
    </source>
</evidence>
<accession>A0A7W9AQL9</accession>
<organism evidence="1 2">
    <name type="scientific">Sphingomonas yantingensis</name>
    <dbReference type="NCBI Taxonomy" id="1241761"/>
    <lineage>
        <taxon>Bacteria</taxon>
        <taxon>Pseudomonadati</taxon>
        <taxon>Pseudomonadota</taxon>
        <taxon>Alphaproteobacteria</taxon>
        <taxon>Sphingomonadales</taxon>
        <taxon>Sphingomonadaceae</taxon>
        <taxon>Sphingomonas</taxon>
    </lineage>
</organism>
<sequence>MRIGVVCEGPSDYPAIEHFVGVALADLGISATFRSLHPEMDRTRPTGGWASVLTRFKRYTAQTRIQKYFNGGLFGGDLGEDHLDAILVHLDSDVLEDVSFKKFVLKEYGVSIVTASNPRARAQEVEKVLAGAAEMSILSSSDRKRHVFFPAIESTEAWCVSAFSGKPIKANYLNGNALRDAFMSALEASEGKSPKHAYENVDKSATRRERFCKKHSKGAGRISRNCVVFRSSMRKLANV</sequence>
<dbReference type="RefSeq" id="WP_184028087.1">
    <property type="nucleotide sequence ID" value="NZ_JACIJJ010000003.1"/>
</dbReference>
<keyword evidence="2" id="KW-1185">Reference proteome</keyword>
<evidence type="ECO:0000313" key="1">
    <source>
        <dbReference type="EMBL" id="MBB5698814.1"/>
    </source>
</evidence>
<reference evidence="1 2" key="1">
    <citation type="submission" date="2020-08" db="EMBL/GenBank/DDBJ databases">
        <title>Genomic Encyclopedia of Type Strains, Phase IV (KMG-IV): sequencing the most valuable type-strain genomes for metagenomic binning, comparative biology and taxonomic classification.</title>
        <authorList>
            <person name="Goeker M."/>
        </authorList>
    </citation>
    <scope>NUCLEOTIDE SEQUENCE [LARGE SCALE GENOMIC DNA]</scope>
    <source>
        <strain evidence="1 2">DSM 27244</strain>
    </source>
</reference>
<name>A0A7W9AQL9_9SPHN</name>
<comment type="caution">
    <text evidence="1">The sequence shown here is derived from an EMBL/GenBank/DDBJ whole genome shotgun (WGS) entry which is preliminary data.</text>
</comment>
<protein>
    <recommendedName>
        <fullName evidence="3">DUF4276 family protein</fullName>
    </recommendedName>
</protein>
<dbReference type="Proteomes" id="UP000557739">
    <property type="component" value="Unassembled WGS sequence"/>
</dbReference>
<evidence type="ECO:0000313" key="2">
    <source>
        <dbReference type="Proteomes" id="UP000557739"/>
    </source>
</evidence>
<proteinExistence type="predicted"/>
<dbReference type="EMBL" id="JACIJJ010000003">
    <property type="protein sequence ID" value="MBB5698814.1"/>
    <property type="molecule type" value="Genomic_DNA"/>
</dbReference>
<dbReference type="AlphaFoldDB" id="A0A7W9AQL9"/>